<organism evidence="1 2">
    <name type="scientific">Prochlorococcus marinus (strain MIT 9313)</name>
    <dbReference type="NCBI Taxonomy" id="74547"/>
    <lineage>
        <taxon>Bacteria</taxon>
        <taxon>Bacillati</taxon>
        <taxon>Cyanobacteriota</taxon>
        <taxon>Cyanophyceae</taxon>
        <taxon>Synechococcales</taxon>
        <taxon>Prochlorococcaceae</taxon>
        <taxon>Prochlorococcus</taxon>
    </lineage>
</organism>
<evidence type="ECO:0000313" key="1">
    <source>
        <dbReference type="EMBL" id="CAX32234.1"/>
    </source>
</evidence>
<proteinExistence type="predicted"/>
<dbReference type="RefSeq" id="WP_041384559.1">
    <property type="nucleotide sequence ID" value="NC_005071.1"/>
</dbReference>
<dbReference type="AlphaFoldDB" id="B9ES95"/>
<gene>
    <name evidence="1" type="ordered locus">PMT_2712</name>
</gene>
<name>B9ES95_PROMM</name>
<dbReference type="Proteomes" id="UP000001423">
    <property type="component" value="Chromosome"/>
</dbReference>
<keyword evidence="2" id="KW-1185">Reference proteome</keyword>
<evidence type="ECO:0000313" key="2">
    <source>
        <dbReference type="Proteomes" id="UP000001423"/>
    </source>
</evidence>
<accession>B9ES95</accession>
<dbReference type="EMBL" id="BX548175">
    <property type="protein sequence ID" value="CAX32234.1"/>
    <property type="molecule type" value="Genomic_DNA"/>
</dbReference>
<protein>
    <submittedName>
        <fullName evidence="1">Uncharacterized protein</fullName>
    </submittedName>
</protein>
<dbReference type="HOGENOM" id="CLU_2754666_0_0_3"/>
<sequence>MSTNLLGQPLSQALLRQINGGTGHKANLAKLKAHKNLNENQLGTIANMENPHVQGMMCVCTLCIPLEGRF</sequence>
<reference evidence="1 2" key="1">
    <citation type="journal article" date="2003" name="Nature">
        <title>Genome divergence in two Prochlorococcus ecotypes reflects oceanic niche differentiation.</title>
        <authorList>
            <person name="Rocap G."/>
            <person name="Larimer F.W."/>
            <person name="Lamerdin J.E."/>
            <person name="Malfatti S."/>
            <person name="Chain P."/>
            <person name="Ahlgren N.A."/>
            <person name="Arellano A."/>
            <person name="Coleman M."/>
            <person name="Hauser L."/>
            <person name="Hess W.R."/>
            <person name="Johnson Z.I."/>
            <person name="Land M.L."/>
            <person name="Lindell D."/>
            <person name="Post A.F."/>
            <person name="Regala W."/>
            <person name="Shah M."/>
            <person name="Shaw S.L."/>
            <person name="Steglich C."/>
            <person name="Sullivan M.B."/>
            <person name="Ting C.S."/>
            <person name="Tolonen A."/>
            <person name="Webb E.A."/>
            <person name="Zinser E.R."/>
            <person name="Chisholm S.W."/>
        </authorList>
    </citation>
    <scope>NUCLEOTIDE SEQUENCE [LARGE SCALE GENOMIC DNA]</scope>
    <source>
        <strain evidence="2">MIT 9313</strain>
    </source>
</reference>
<dbReference type="KEGG" id="pmt:PMT_2712"/>